<reference evidence="8 9" key="1">
    <citation type="submission" date="2017-07" db="EMBL/GenBank/DDBJ databases">
        <title>An improved, manually edited Actinidia chinensis var. chinensis (kiwifruit) genome highlights the challenges associated with draft genomes and gene prediction in plants.</title>
        <authorList>
            <person name="Pilkington S."/>
            <person name="Crowhurst R."/>
            <person name="Hilario E."/>
            <person name="Nardozza S."/>
            <person name="Fraser L."/>
            <person name="Peng Y."/>
            <person name="Gunaseelan K."/>
            <person name="Simpson R."/>
            <person name="Tahir J."/>
            <person name="Deroles S."/>
            <person name="Templeton K."/>
            <person name="Luo Z."/>
            <person name="Davy M."/>
            <person name="Cheng C."/>
            <person name="Mcneilage M."/>
            <person name="Scaglione D."/>
            <person name="Liu Y."/>
            <person name="Zhang Q."/>
            <person name="Datson P."/>
            <person name="De Silva N."/>
            <person name="Gardiner S."/>
            <person name="Bassett H."/>
            <person name="Chagne D."/>
            <person name="Mccallum J."/>
            <person name="Dzierzon H."/>
            <person name="Deng C."/>
            <person name="Wang Y.-Y."/>
            <person name="Barron N."/>
            <person name="Manako K."/>
            <person name="Bowen J."/>
            <person name="Foster T."/>
            <person name="Erridge Z."/>
            <person name="Tiffin H."/>
            <person name="Waite C."/>
            <person name="Davies K."/>
            <person name="Grierson E."/>
            <person name="Laing W."/>
            <person name="Kirk R."/>
            <person name="Chen X."/>
            <person name="Wood M."/>
            <person name="Montefiori M."/>
            <person name="Brummell D."/>
            <person name="Schwinn K."/>
            <person name="Catanach A."/>
            <person name="Fullerton C."/>
            <person name="Li D."/>
            <person name="Meiyalaghan S."/>
            <person name="Nieuwenhuizen N."/>
            <person name="Read N."/>
            <person name="Prakash R."/>
            <person name="Hunter D."/>
            <person name="Zhang H."/>
            <person name="Mckenzie M."/>
            <person name="Knabel M."/>
            <person name="Harris A."/>
            <person name="Allan A."/>
            <person name="Chen A."/>
            <person name="Janssen B."/>
            <person name="Plunkett B."/>
            <person name="Dwamena C."/>
            <person name="Voogd C."/>
            <person name="Leif D."/>
            <person name="Lafferty D."/>
            <person name="Souleyre E."/>
            <person name="Varkonyi-Gasic E."/>
            <person name="Gambi F."/>
            <person name="Hanley J."/>
            <person name="Yao J.-L."/>
            <person name="Cheung J."/>
            <person name="David K."/>
            <person name="Warren B."/>
            <person name="Marsh K."/>
            <person name="Snowden K."/>
            <person name="Lin-Wang K."/>
            <person name="Brian L."/>
            <person name="Martinez-Sanchez M."/>
            <person name="Wang M."/>
            <person name="Ileperuma N."/>
            <person name="Macnee N."/>
            <person name="Campin R."/>
            <person name="Mcatee P."/>
            <person name="Drummond R."/>
            <person name="Espley R."/>
            <person name="Ireland H."/>
            <person name="Wu R."/>
            <person name="Atkinson R."/>
            <person name="Karunairetnam S."/>
            <person name="Bulley S."/>
            <person name="Chunkath S."/>
            <person name="Hanley Z."/>
            <person name="Storey R."/>
            <person name="Thrimawithana A."/>
            <person name="Thomson S."/>
            <person name="David C."/>
            <person name="Testolin R."/>
        </authorList>
    </citation>
    <scope>NUCLEOTIDE SEQUENCE [LARGE SCALE GENOMIC DNA]</scope>
    <source>
        <strain evidence="9">cv. Red5</strain>
        <tissue evidence="8">Young leaf</tissue>
    </source>
</reference>
<evidence type="ECO:0000256" key="3">
    <source>
        <dbReference type="ARBA" id="ARBA00022989"/>
    </source>
</evidence>
<dbReference type="STRING" id="1590841.A0A2R6PAM5"/>
<proteinExistence type="inferred from homology"/>
<feature type="transmembrane region" description="Helical" evidence="6">
    <location>
        <begin position="304"/>
        <end position="329"/>
    </location>
</feature>
<dbReference type="Gene3D" id="1.20.1250.20">
    <property type="entry name" value="MFS general substrate transporter like domains"/>
    <property type="match status" value="1"/>
</dbReference>
<gene>
    <name evidence="8" type="ORF">CEY00_Acc31066</name>
</gene>
<dbReference type="PANTHER" id="PTHR31300">
    <property type="entry name" value="LIPASE"/>
    <property type="match status" value="1"/>
</dbReference>
<evidence type="ECO:0000313" key="8">
    <source>
        <dbReference type="EMBL" id="PSR88036.1"/>
    </source>
</evidence>
<dbReference type="OrthoDB" id="6339427at2759"/>
<evidence type="ECO:0000256" key="6">
    <source>
        <dbReference type="SAM" id="Phobius"/>
    </source>
</evidence>
<dbReference type="Gramene" id="PSR88036">
    <property type="protein sequence ID" value="PSR88036"/>
    <property type="gene ID" value="CEY00_Acc31066"/>
</dbReference>
<keyword evidence="9" id="KW-1185">Reference proteome</keyword>
<evidence type="ECO:0000256" key="4">
    <source>
        <dbReference type="ARBA" id="ARBA00023136"/>
    </source>
</evidence>
<reference evidence="9" key="2">
    <citation type="journal article" date="2018" name="BMC Genomics">
        <title>A manually annotated Actinidia chinensis var. chinensis (kiwifruit) genome highlights the challenges associated with draft genomes and gene prediction in plants.</title>
        <authorList>
            <person name="Pilkington S.M."/>
            <person name="Crowhurst R."/>
            <person name="Hilario E."/>
            <person name="Nardozza S."/>
            <person name="Fraser L."/>
            <person name="Peng Y."/>
            <person name="Gunaseelan K."/>
            <person name="Simpson R."/>
            <person name="Tahir J."/>
            <person name="Deroles S.C."/>
            <person name="Templeton K."/>
            <person name="Luo Z."/>
            <person name="Davy M."/>
            <person name="Cheng C."/>
            <person name="McNeilage M."/>
            <person name="Scaglione D."/>
            <person name="Liu Y."/>
            <person name="Zhang Q."/>
            <person name="Datson P."/>
            <person name="De Silva N."/>
            <person name="Gardiner S.E."/>
            <person name="Bassett H."/>
            <person name="Chagne D."/>
            <person name="McCallum J."/>
            <person name="Dzierzon H."/>
            <person name="Deng C."/>
            <person name="Wang Y.Y."/>
            <person name="Barron L."/>
            <person name="Manako K."/>
            <person name="Bowen J."/>
            <person name="Foster T.M."/>
            <person name="Erridge Z.A."/>
            <person name="Tiffin H."/>
            <person name="Waite C.N."/>
            <person name="Davies K.M."/>
            <person name="Grierson E.P."/>
            <person name="Laing W.A."/>
            <person name="Kirk R."/>
            <person name="Chen X."/>
            <person name="Wood M."/>
            <person name="Montefiori M."/>
            <person name="Brummell D.A."/>
            <person name="Schwinn K.E."/>
            <person name="Catanach A."/>
            <person name="Fullerton C."/>
            <person name="Li D."/>
            <person name="Meiyalaghan S."/>
            <person name="Nieuwenhuizen N."/>
            <person name="Read N."/>
            <person name="Prakash R."/>
            <person name="Hunter D."/>
            <person name="Zhang H."/>
            <person name="McKenzie M."/>
            <person name="Knabel M."/>
            <person name="Harris A."/>
            <person name="Allan A.C."/>
            <person name="Gleave A."/>
            <person name="Chen A."/>
            <person name="Janssen B.J."/>
            <person name="Plunkett B."/>
            <person name="Ampomah-Dwamena C."/>
            <person name="Voogd C."/>
            <person name="Leif D."/>
            <person name="Lafferty D."/>
            <person name="Souleyre E.J.F."/>
            <person name="Varkonyi-Gasic E."/>
            <person name="Gambi F."/>
            <person name="Hanley J."/>
            <person name="Yao J.L."/>
            <person name="Cheung J."/>
            <person name="David K.M."/>
            <person name="Warren B."/>
            <person name="Marsh K."/>
            <person name="Snowden K.C."/>
            <person name="Lin-Wang K."/>
            <person name="Brian L."/>
            <person name="Martinez-Sanchez M."/>
            <person name="Wang M."/>
            <person name="Ileperuma N."/>
            <person name="Macnee N."/>
            <person name="Campin R."/>
            <person name="McAtee P."/>
            <person name="Drummond R.S.M."/>
            <person name="Espley R.V."/>
            <person name="Ireland H.S."/>
            <person name="Wu R."/>
            <person name="Atkinson R.G."/>
            <person name="Karunairetnam S."/>
            <person name="Bulley S."/>
            <person name="Chunkath S."/>
            <person name="Hanley Z."/>
            <person name="Storey R."/>
            <person name="Thrimawithana A.H."/>
            <person name="Thomson S."/>
            <person name="David C."/>
            <person name="Testolin R."/>
            <person name="Huang H."/>
            <person name="Hellens R.P."/>
            <person name="Schaffer R.J."/>
        </authorList>
    </citation>
    <scope>NUCLEOTIDE SEQUENCE [LARGE SCALE GENOMIC DNA]</scope>
    <source>
        <strain evidence="9">cv. Red5</strain>
    </source>
</reference>
<feature type="transmembrane region" description="Helical" evidence="6">
    <location>
        <begin position="178"/>
        <end position="199"/>
    </location>
</feature>
<dbReference type="InterPro" id="IPR006873">
    <property type="entry name" value="DUF620"/>
</dbReference>
<feature type="transmembrane region" description="Helical" evidence="6">
    <location>
        <begin position="12"/>
        <end position="29"/>
    </location>
</feature>
<evidence type="ECO:0000256" key="2">
    <source>
        <dbReference type="ARBA" id="ARBA00022692"/>
    </source>
</evidence>
<dbReference type="SUPFAM" id="SSF103473">
    <property type="entry name" value="MFS general substrate transporter"/>
    <property type="match status" value="1"/>
</dbReference>
<comment type="similarity">
    <text evidence="5">Belongs to the major facilitator superfamily. Phosphate:H(+) symporter (TC 2.A.1.9) family.</text>
</comment>
<protein>
    <submittedName>
        <fullName evidence="8">Polyol transporter like</fullName>
    </submittedName>
</protein>
<comment type="caution">
    <text evidence="8">The sequence shown here is derived from an EMBL/GenBank/DDBJ whole genome shotgun (WGS) entry which is preliminary data.</text>
</comment>
<feature type="transmembrane region" description="Helical" evidence="6">
    <location>
        <begin position="139"/>
        <end position="163"/>
    </location>
</feature>
<dbReference type="Pfam" id="PF00083">
    <property type="entry name" value="Sugar_tr"/>
    <property type="match status" value="1"/>
</dbReference>
<dbReference type="InterPro" id="IPR020846">
    <property type="entry name" value="MFS_dom"/>
</dbReference>
<dbReference type="PANTHER" id="PTHR31300:SF9">
    <property type="entry name" value="SPINDLE ASSEMBLY ABNORMAL PROTEIN (DUF620)"/>
    <property type="match status" value="1"/>
</dbReference>
<evidence type="ECO:0000256" key="5">
    <source>
        <dbReference type="ARBA" id="ARBA00044504"/>
    </source>
</evidence>
<dbReference type="InterPro" id="IPR036259">
    <property type="entry name" value="MFS_trans_sf"/>
</dbReference>
<feature type="transmembrane region" description="Helical" evidence="6">
    <location>
        <begin position="41"/>
        <end position="60"/>
    </location>
</feature>
<dbReference type="GO" id="GO:0016020">
    <property type="term" value="C:membrane"/>
    <property type="evidence" value="ECO:0007669"/>
    <property type="project" value="UniProtKB-SubCell"/>
</dbReference>
<feature type="transmembrane region" description="Helical" evidence="6">
    <location>
        <begin position="208"/>
        <end position="227"/>
    </location>
</feature>
<feature type="transmembrane region" description="Helical" evidence="6">
    <location>
        <begin position="239"/>
        <end position="266"/>
    </location>
</feature>
<evidence type="ECO:0000313" key="9">
    <source>
        <dbReference type="Proteomes" id="UP000241394"/>
    </source>
</evidence>
<dbReference type="InParanoid" id="A0A2R6PAM5"/>
<dbReference type="InterPro" id="IPR003663">
    <property type="entry name" value="Sugar/inositol_transpt"/>
</dbReference>
<dbReference type="PROSITE" id="PS50850">
    <property type="entry name" value="MFS"/>
    <property type="match status" value="1"/>
</dbReference>
<keyword evidence="2 6" id="KW-0812">Transmembrane</keyword>
<evidence type="ECO:0000259" key="7">
    <source>
        <dbReference type="PROSITE" id="PS50850"/>
    </source>
</evidence>
<comment type="subcellular location">
    <subcellularLocation>
        <location evidence="1">Membrane</location>
        <topology evidence="1">Multi-pass membrane protein</topology>
    </subcellularLocation>
</comment>
<evidence type="ECO:0000256" key="1">
    <source>
        <dbReference type="ARBA" id="ARBA00004141"/>
    </source>
</evidence>
<dbReference type="InterPro" id="IPR005828">
    <property type="entry name" value="MFS_sugar_transport-like"/>
</dbReference>
<organism evidence="8 9">
    <name type="scientific">Actinidia chinensis var. chinensis</name>
    <name type="common">Chinese soft-hair kiwi</name>
    <dbReference type="NCBI Taxonomy" id="1590841"/>
    <lineage>
        <taxon>Eukaryota</taxon>
        <taxon>Viridiplantae</taxon>
        <taxon>Streptophyta</taxon>
        <taxon>Embryophyta</taxon>
        <taxon>Tracheophyta</taxon>
        <taxon>Spermatophyta</taxon>
        <taxon>Magnoliopsida</taxon>
        <taxon>eudicotyledons</taxon>
        <taxon>Gunneridae</taxon>
        <taxon>Pentapetalae</taxon>
        <taxon>asterids</taxon>
        <taxon>Ericales</taxon>
        <taxon>Actinidiaceae</taxon>
        <taxon>Actinidia</taxon>
    </lineage>
</organism>
<feature type="domain" description="Major facilitator superfamily (MFS) profile" evidence="7">
    <location>
        <begin position="1"/>
        <end position="333"/>
    </location>
</feature>
<accession>A0A2R6PAM5</accession>
<dbReference type="AlphaFoldDB" id="A0A2R6PAM5"/>
<sequence length="725" mass="80640">MKYSISFQQSSSSLCFSIFLAFILIYTYMMHTSTYYEDANIELAPCIAAAPSLALAFGILKMPESPRWLVMQGRLGDAKSVLLRVSNSTEEVDIRLHDIKAAAGIPKDCTSDTVKLPTQSRGEEVWKELLLRPSPPVRWMLLAAVGIHFFEHATGIEAVILYSPRIFKKAGVHDKHKLLLATVGVGLTKAVCIFTATLFMDRVGRRRLLLTSVGGIIVALTGLGFALTMVENSHGKLTWALAFSIVATYTYVAFFNIGLAPVSWVYSSEIFPSRLRAQGHSIGVAVNRLMNAAISMSFISIYKAITIGGAFFMFAGVSVFAWIFFYFLLPETKGKTLEEMEAIFSKKSTNCNEGNEIQAGKGEDGLETVLEVPIPEEMFTSMGSNVALRWQNMATWMKAQTSDKWSSPIITGRYNELSFLLYVVGSPLIPLQVQVDPSIHRPVRHSSIEASTAKYIVQQYIAATGGQAAMNSLQSMCAIGQVKISASDFHQGDERVNMRSTEETGGFVLWQKNPDLWCLELLVSGCKVISGSNGKISWRQSSNQQAPISKGPPRPLRRFLQGLDPRSTANLFLDAVCIGEKIINNEDCFILKLDTSKSALEAQSGQKYEIIHHTIWGYFSQKSGLLVKFEDSRLLTVKTKGDDSEGVFWETSTESVIEDYKYVDGVNIAHSGKTFVTVYRYGEQSANHRRELEETWKIKEVDFNVWGLSNDFFMPPSEIKRAKKS</sequence>
<dbReference type="EMBL" id="NKQK01000027">
    <property type="protein sequence ID" value="PSR88036.1"/>
    <property type="molecule type" value="Genomic_DNA"/>
</dbReference>
<name>A0A2R6PAM5_ACTCC</name>
<dbReference type="Proteomes" id="UP000241394">
    <property type="component" value="Chromosome LG27"/>
</dbReference>
<keyword evidence="4 6" id="KW-0472">Membrane</keyword>
<dbReference type="Pfam" id="PF04788">
    <property type="entry name" value="DUF620"/>
    <property type="match status" value="1"/>
</dbReference>
<dbReference type="GO" id="GO:0022857">
    <property type="term" value="F:transmembrane transporter activity"/>
    <property type="evidence" value="ECO:0007669"/>
    <property type="project" value="InterPro"/>
</dbReference>
<keyword evidence="3 6" id="KW-1133">Transmembrane helix</keyword>
<dbReference type="PRINTS" id="PR00171">
    <property type="entry name" value="SUGRTRNSPORT"/>
</dbReference>